<name>A0ABY5T214_9SPHN</name>
<sequence>MNAPVNLSNPTIRLADLREPHEAAVIERFVAEQGGSLFQRPAWLIAVERGTGNRARGLVLERGGPLAGWLPLSEIRSPIFGQVLVSSGFGIGGGALVVRSEDGNRLCRAAEELAERLAVDGIELRDPGAPQDWTLVESRHANFSADLAADDEAQLLAIPRKARAEIRKGLSADLRIATGRDEAERAAHYAVYAESVRNLGTPVFPRSMFDAMMDAFGEGAEIMTVRHEGVPVSSVLSFYHRGTVMPYWGGGTLAARGLHSTERMYYALMCHARMRGCIRFDFGRSKTGSGPYRFKKNWGFEPEPLTYRLWTAPGRQLRNIDPSDEGRSRAINLWKRLPLSLANRIGPAIARGLG</sequence>
<protein>
    <submittedName>
        <fullName evidence="2">FemAB family PEP-CTERM system-associated protein</fullName>
    </submittedName>
</protein>
<gene>
    <name evidence="2" type="ORF">L1F33_12190</name>
</gene>
<dbReference type="SUPFAM" id="SSF55729">
    <property type="entry name" value="Acyl-CoA N-acyltransferases (Nat)"/>
    <property type="match status" value="1"/>
</dbReference>
<feature type="domain" description="BioF2-like acetyltransferase" evidence="1">
    <location>
        <begin position="161"/>
        <end position="296"/>
    </location>
</feature>
<dbReference type="InterPro" id="IPR038740">
    <property type="entry name" value="BioF2-like_GNAT_dom"/>
</dbReference>
<dbReference type="PANTHER" id="PTHR36174">
    <property type="entry name" value="LIPID II:GLYCINE GLYCYLTRANSFERASE"/>
    <property type="match status" value="1"/>
</dbReference>
<evidence type="ECO:0000313" key="3">
    <source>
        <dbReference type="Proteomes" id="UP001065265"/>
    </source>
</evidence>
<evidence type="ECO:0000313" key="2">
    <source>
        <dbReference type="EMBL" id="UVI40823.1"/>
    </source>
</evidence>
<dbReference type="NCBIfam" id="TIGR03019">
    <property type="entry name" value="pepcterm_femAB"/>
    <property type="match status" value="1"/>
</dbReference>
<dbReference type="Proteomes" id="UP001065265">
    <property type="component" value="Chromosome"/>
</dbReference>
<dbReference type="InterPro" id="IPR017469">
    <property type="entry name" value="PEP-CTERM_FemAB-rel"/>
</dbReference>
<dbReference type="InterPro" id="IPR050644">
    <property type="entry name" value="PG_Glycine_Bridge_Synth"/>
</dbReference>
<dbReference type="RefSeq" id="WP_265561492.1">
    <property type="nucleotide sequence ID" value="NZ_CP092471.1"/>
</dbReference>
<evidence type="ECO:0000259" key="1">
    <source>
        <dbReference type="Pfam" id="PF13480"/>
    </source>
</evidence>
<dbReference type="EMBL" id="CP092471">
    <property type="protein sequence ID" value="UVI40823.1"/>
    <property type="molecule type" value="Genomic_DNA"/>
</dbReference>
<dbReference type="InterPro" id="IPR016181">
    <property type="entry name" value="Acyl_CoA_acyltransferase"/>
</dbReference>
<dbReference type="PANTHER" id="PTHR36174:SF1">
    <property type="entry name" value="LIPID II:GLYCINE GLYCYLTRANSFERASE"/>
    <property type="match status" value="1"/>
</dbReference>
<organism evidence="2 3">
    <name type="scientific">Qipengyuania spongiae</name>
    <dbReference type="NCBI Taxonomy" id="2909673"/>
    <lineage>
        <taxon>Bacteria</taxon>
        <taxon>Pseudomonadati</taxon>
        <taxon>Pseudomonadota</taxon>
        <taxon>Alphaproteobacteria</taxon>
        <taxon>Sphingomonadales</taxon>
        <taxon>Erythrobacteraceae</taxon>
        <taxon>Qipengyuania</taxon>
    </lineage>
</organism>
<dbReference type="Gene3D" id="3.40.630.30">
    <property type="match status" value="1"/>
</dbReference>
<dbReference type="Pfam" id="PF13480">
    <property type="entry name" value="Acetyltransf_6"/>
    <property type="match status" value="1"/>
</dbReference>
<reference evidence="2" key="1">
    <citation type="submission" date="2022-02" db="EMBL/GenBank/DDBJ databases">
        <title>Qipengyuania spongiae sp. nov., isolated from marine sponge.</title>
        <authorList>
            <person name="Li Z."/>
            <person name="Zhang M."/>
        </authorList>
    </citation>
    <scope>NUCLEOTIDE SEQUENCE</scope>
    <source>
        <strain evidence="2">PHS-Z21</strain>
    </source>
</reference>
<keyword evidence="3" id="KW-1185">Reference proteome</keyword>
<accession>A0ABY5T214</accession>
<proteinExistence type="predicted"/>